<keyword evidence="6 8" id="KW-1133">Transmembrane helix</keyword>
<proteinExistence type="inferred from homology"/>
<organism evidence="11 12">
    <name type="scientific">Mya arenaria</name>
    <name type="common">Soft-shell clam</name>
    <dbReference type="NCBI Taxonomy" id="6604"/>
    <lineage>
        <taxon>Eukaryota</taxon>
        <taxon>Metazoa</taxon>
        <taxon>Spiralia</taxon>
        <taxon>Lophotrochozoa</taxon>
        <taxon>Mollusca</taxon>
        <taxon>Bivalvia</taxon>
        <taxon>Autobranchia</taxon>
        <taxon>Heteroconchia</taxon>
        <taxon>Euheterodonta</taxon>
        <taxon>Imparidentia</taxon>
        <taxon>Neoheterodontei</taxon>
        <taxon>Myida</taxon>
        <taxon>Myoidea</taxon>
        <taxon>Myidae</taxon>
        <taxon>Mya</taxon>
    </lineage>
</organism>
<dbReference type="EMBL" id="CP111023">
    <property type="protein sequence ID" value="WAR21401.1"/>
    <property type="molecule type" value="Genomic_DNA"/>
</dbReference>
<evidence type="ECO:0000313" key="11">
    <source>
        <dbReference type="EMBL" id="WAR21401.1"/>
    </source>
</evidence>
<keyword evidence="4" id="KW-0106">Calcium</keyword>
<dbReference type="Gene3D" id="1.20.1420.30">
    <property type="entry name" value="NCX, central ion-binding region"/>
    <property type="match status" value="1"/>
</dbReference>
<gene>
    <name evidence="11" type="ORF">MAR_015375</name>
</gene>
<comment type="similarity">
    <text evidence="2">Belongs to the Ca(2+):cation antiporter (CaCA) (TC 2.A.19) family. SLC24A subfamily.</text>
</comment>
<evidence type="ECO:0000313" key="12">
    <source>
        <dbReference type="Proteomes" id="UP001164746"/>
    </source>
</evidence>
<keyword evidence="4" id="KW-0406">Ion transport</keyword>
<evidence type="ECO:0000256" key="8">
    <source>
        <dbReference type="SAM" id="Phobius"/>
    </source>
</evidence>
<dbReference type="InterPro" id="IPR004481">
    <property type="entry name" value="K/Na/Ca-exchanger"/>
</dbReference>
<dbReference type="InterPro" id="IPR004837">
    <property type="entry name" value="NaCa_Exmemb"/>
</dbReference>
<feature type="signal peptide" evidence="9">
    <location>
        <begin position="1"/>
        <end position="33"/>
    </location>
</feature>
<accession>A0ABY7FQD3</accession>
<feature type="transmembrane region" description="Helical" evidence="8">
    <location>
        <begin position="214"/>
        <end position="234"/>
    </location>
</feature>
<feature type="domain" description="Sodium/calcium exchanger membrane region" evidence="10">
    <location>
        <begin position="92"/>
        <end position="233"/>
    </location>
</feature>
<feature type="transmembrane region" description="Helical" evidence="8">
    <location>
        <begin position="87"/>
        <end position="105"/>
    </location>
</feature>
<name>A0ABY7FQD3_MYAAR</name>
<sequence length="310" mass="34614">MIGRKYFCRKKTNTTCILGVCLILLSLWKFGLGNDVETDNDSDSESALFSNGYSRHLLTVLPNCTPRAIEQFPRDVFNMHQRRSGAVTLHIVAAVYMFLGFALLCDDYFVPSLEVLCDVLHIQSDVAGATFMAAGSSAPELATAIIAVFIAKDDIGVGTVVGSAVYNVMFVISVCALFAGMVIHLSWYPLVRDCIVYAISVLALAWVIHDEKVYWYEALVFLFMYCLYIVLMYFNTSLEIFFNKHLVCCNHRNQAMNGIPLAENGLVQREKNGNIKDAAFVSLVGIEEFDSDFEEEIDLHIGHQSAVQEQ</sequence>
<evidence type="ECO:0000256" key="3">
    <source>
        <dbReference type="ARBA" id="ARBA00022449"/>
    </source>
</evidence>
<keyword evidence="7 8" id="KW-0472">Membrane</keyword>
<evidence type="ECO:0000256" key="2">
    <source>
        <dbReference type="ARBA" id="ARBA00005364"/>
    </source>
</evidence>
<keyword evidence="5 8" id="KW-0812">Transmembrane</keyword>
<feature type="chain" id="PRO_5047234205" evidence="9">
    <location>
        <begin position="34"/>
        <end position="310"/>
    </location>
</feature>
<reference evidence="11" key="1">
    <citation type="submission" date="2022-11" db="EMBL/GenBank/DDBJ databases">
        <title>Centuries of genome instability and evolution in soft-shell clam transmissible cancer (bioRxiv).</title>
        <authorList>
            <person name="Hart S.F.M."/>
            <person name="Yonemitsu M.A."/>
            <person name="Giersch R.M."/>
            <person name="Beal B.F."/>
            <person name="Arriagada G."/>
            <person name="Davis B.W."/>
            <person name="Ostrander E.A."/>
            <person name="Goff S.P."/>
            <person name="Metzger M.J."/>
        </authorList>
    </citation>
    <scope>NUCLEOTIDE SEQUENCE</scope>
    <source>
        <strain evidence="11">MELC-2E11</strain>
        <tissue evidence="11">Siphon/mantle</tissue>
    </source>
</reference>
<keyword evidence="4" id="KW-0813">Transport</keyword>
<dbReference type="Pfam" id="PF01699">
    <property type="entry name" value="Na_Ca_ex"/>
    <property type="match status" value="1"/>
</dbReference>
<dbReference type="PANTHER" id="PTHR10846:SF74">
    <property type="entry name" value="SODIUM_POTASSIUM_CALCIUM EXCHANGER CG1090-RELATED"/>
    <property type="match status" value="1"/>
</dbReference>
<dbReference type="Proteomes" id="UP001164746">
    <property type="component" value="Chromosome 12"/>
</dbReference>
<keyword evidence="4" id="KW-0109">Calcium transport</keyword>
<protein>
    <submittedName>
        <fullName evidence="11">NCKX3-like protein</fullName>
    </submittedName>
</protein>
<evidence type="ECO:0000256" key="1">
    <source>
        <dbReference type="ARBA" id="ARBA00004141"/>
    </source>
</evidence>
<comment type="subcellular location">
    <subcellularLocation>
        <location evidence="1">Membrane</location>
        <topology evidence="1">Multi-pass membrane protein</topology>
    </subcellularLocation>
</comment>
<dbReference type="InterPro" id="IPR044880">
    <property type="entry name" value="NCX_ion-bd_dom_sf"/>
</dbReference>
<evidence type="ECO:0000256" key="5">
    <source>
        <dbReference type="ARBA" id="ARBA00022692"/>
    </source>
</evidence>
<evidence type="ECO:0000256" key="7">
    <source>
        <dbReference type="ARBA" id="ARBA00023136"/>
    </source>
</evidence>
<evidence type="ECO:0000256" key="9">
    <source>
        <dbReference type="SAM" id="SignalP"/>
    </source>
</evidence>
<feature type="transmembrane region" description="Helical" evidence="8">
    <location>
        <begin position="126"/>
        <end position="151"/>
    </location>
</feature>
<evidence type="ECO:0000256" key="4">
    <source>
        <dbReference type="ARBA" id="ARBA00022568"/>
    </source>
</evidence>
<dbReference type="PANTHER" id="PTHR10846">
    <property type="entry name" value="SODIUM/POTASSIUM/CALCIUM EXCHANGER"/>
    <property type="match status" value="1"/>
</dbReference>
<keyword evidence="3" id="KW-0050">Antiport</keyword>
<keyword evidence="12" id="KW-1185">Reference proteome</keyword>
<evidence type="ECO:0000259" key="10">
    <source>
        <dbReference type="Pfam" id="PF01699"/>
    </source>
</evidence>
<keyword evidence="9" id="KW-0732">Signal</keyword>
<feature type="transmembrane region" description="Helical" evidence="8">
    <location>
        <begin position="190"/>
        <end position="208"/>
    </location>
</feature>
<feature type="transmembrane region" description="Helical" evidence="8">
    <location>
        <begin position="163"/>
        <end position="183"/>
    </location>
</feature>
<evidence type="ECO:0000256" key="6">
    <source>
        <dbReference type="ARBA" id="ARBA00022989"/>
    </source>
</evidence>